<dbReference type="PROSITE" id="PS50011">
    <property type="entry name" value="PROTEIN_KINASE_DOM"/>
    <property type="match status" value="1"/>
</dbReference>
<dbReference type="Proteomes" id="UP000298416">
    <property type="component" value="Unassembled WGS sequence"/>
</dbReference>
<feature type="binding site" evidence="12">
    <location>
        <position position="421"/>
    </location>
    <ligand>
        <name>ATP</name>
        <dbReference type="ChEBI" id="CHEBI:30616"/>
    </ligand>
</feature>
<keyword evidence="5 14" id="KW-0732">Signal</keyword>
<comment type="caution">
    <text evidence="16">The sequence shown here is derived from an EMBL/GenBank/DDBJ whole genome shotgun (WGS) entry which is preliminary data.</text>
</comment>
<keyword evidence="6 12" id="KW-0547">Nucleotide-binding</keyword>
<keyword evidence="7" id="KW-0418">Kinase</keyword>
<dbReference type="InterPro" id="IPR045874">
    <property type="entry name" value="LRK10/LRL21-25-like"/>
</dbReference>
<organism evidence="16">
    <name type="scientific">Salvia splendens</name>
    <name type="common">Scarlet sage</name>
    <dbReference type="NCBI Taxonomy" id="180675"/>
    <lineage>
        <taxon>Eukaryota</taxon>
        <taxon>Viridiplantae</taxon>
        <taxon>Streptophyta</taxon>
        <taxon>Embryophyta</taxon>
        <taxon>Tracheophyta</taxon>
        <taxon>Spermatophyta</taxon>
        <taxon>Magnoliopsida</taxon>
        <taxon>eudicotyledons</taxon>
        <taxon>Gunneridae</taxon>
        <taxon>Pentapetalae</taxon>
        <taxon>asterids</taxon>
        <taxon>lamiids</taxon>
        <taxon>Lamiales</taxon>
        <taxon>Lamiaceae</taxon>
        <taxon>Nepetoideae</taxon>
        <taxon>Mentheae</taxon>
        <taxon>Salviinae</taxon>
        <taxon>Salvia</taxon>
        <taxon>Salvia subgen. Calosphace</taxon>
        <taxon>core Calosphace</taxon>
    </lineage>
</organism>
<dbReference type="SMART" id="SM00220">
    <property type="entry name" value="S_TKc"/>
    <property type="match status" value="1"/>
</dbReference>
<reference evidence="16" key="1">
    <citation type="submission" date="2018-01" db="EMBL/GenBank/DDBJ databases">
        <authorList>
            <person name="Mao J.F."/>
        </authorList>
    </citation>
    <scope>NUCLEOTIDE SEQUENCE</scope>
    <source>
        <strain evidence="16">Huo1</strain>
        <tissue evidence="16">Leaf</tissue>
    </source>
</reference>
<evidence type="ECO:0000256" key="12">
    <source>
        <dbReference type="PROSITE-ProRule" id="PRU10141"/>
    </source>
</evidence>
<keyword evidence="9 13" id="KW-1133">Transmembrane helix</keyword>
<dbReference type="GO" id="GO:0030247">
    <property type="term" value="F:polysaccharide binding"/>
    <property type="evidence" value="ECO:0007669"/>
    <property type="project" value="InterPro"/>
</dbReference>
<evidence type="ECO:0000256" key="8">
    <source>
        <dbReference type="ARBA" id="ARBA00022840"/>
    </source>
</evidence>
<keyword evidence="17" id="KW-1185">Reference proteome</keyword>
<keyword evidence="11" id="KW-0325">Glycoprotein</keyword>
<sequence>MSQNRSLSTISSIPILLLFLAVNCLAQNNNNCASSFCGNVKISYPFRLTTAPKSCGHDGPGFELDCRSNQTIWAPKSSTRYIVQAINYETYFIRVADPALNPANFSSCPVYSNNYDSWPDIFSGFFDFNIPVSFMYCLSPVDSPNYAEGPFCGNMSGIFSNSSRIFSYLMLGKDVKVSDVEEGCSVYRVVWTSGLRGVRGGDSLKGIYDYLGYGVELSWYHAHCGDCERSDGYCGVEGSRITCKHYCKEDTPISQLSFKCESHLLVGLLFITVLISFRVLIHFEIVGMVTLGRILVTAAVLFCILIHFEIVGVVTLGKINYWGIIVGFYALIAFGALVALRFVIGFPILVGLVVRRWRRRHLAMDETIEEFLQGQNNLTPIKYTYSEIKKMTNNFNQRLGEGAYGTVYKGKLRSGPYVAVKIMGQSMPSEQEFISEVGTIGRIHHVNVVQLIGFSVEGSKCALVYEYLPNGSLDRYIFNQQGLEVTALRYEKMFEIALGVARGIDYLHRGCEMQILHFDIKPHNILLDEKFNPKVSDFGLAQLYPSDGGSFVNLSAGRGTMGYMAPEMFYKNVGGVSYKADVYSFGMLLMEMAGRRKNVNPFAEEEGQIYFPSWVYEQLSSGKEVEVKDATDEERRMVKKMVIVALWCIQMKPSDRPPMNKLVEMLESHAELQLPPKPFMAPREIADDHGTRGTPLL</sequence>
<dbReference type="GO" id="GO:0004674">
    <property type="term" value="F:protein serine/threonine kinase activity"/>
    <property type="evidence" value="ECO:0007669"/>
    <property type="project" value="UniProtKB-KW"/>
</dbReference>
<feature type="signal peptide" evidence="14">
    <location>
        <begin position="1"/>
        <end position="26"/>
    </location>
</feature>
<dbReference type="EMBL" id="PNBA02000006">
    <property type="protein sequence ID" value="KAG6422549.1"/>
    <property type="molecule type" value="Genomic_DNA"/>
</dbReference>
<feature type="transmembrane region" description="Helical" evidence="13">
    <location>
        <begin position="262"/>
        <end position="281"/>
    </location>
</feature>
<dbReference type="GO" id="GO:0005524">
    <property type="term" value="F:ATP binding"/>
    <property type="evidence" value="ECO:0007669"/>
    <property type="project" value="UniProtKB-UniRule"/>
</dbReference>
<comment type="subcellular location">
    <subcellularLocation>
        <location evidence="1">Membrane</location>
        <topology evidence="1">Single-pass type I membrane protein</topology>
    </subcellularLocation>
</comment>
<dbReference type="InterPro" id="IPR011009">
    <property type="entry name" value="Kinase-like_dom_sf"/>
</dbReference>
<dbReference type="Gene3D" id="3.30.200.20">
    <property type="entry name" value="Phosphorylase Kinase, domain 1"/>
    <property type="match status" value="1"/>
</dbReference>
<feature type="transmembrane region" description="Helical" evidence="13">
    <location>
        <begin position="293"/>
        <end position="315"/>
    </location>
</feature>
<evidence type="ECO:0000256" key="11">
    <source>
        <dbReference type="ARBA" id="ARBA00023180"/>
    </source>
</evidence>
<gene>
    <name evidence="16" type="ORF">SASPL_119126</name>
</gene>
<evidence type="ECO:0000256" key="13">
    <source>
        <dbReference type="SAM" id="Phobius"/>
    </source>
</evidence>
<evidence type="ECO:0000256" key="4">
    <source>
        <dbReference type="ARBA" id="ARBA00022692"/>
    </source>
</evidence>
<evidence type="ECO:0000256" key="2">
    <source>
        <dbReference type="ARBA" id="ARBA00022527"/>
    </source>
</evidence>
<dbReference type="PANTHER" id="PTHR27009">
    <property type="entry name" value="RUST RESISTANCE KINASE LR10-RELATED"/>
    <property type="match status" value="1"/>
</dbReference>
<evidence type="ECO:0000256" key="1">
    <source>
        <dbReference type="ARBA" id="ARBA00004479"/>
    </source>
</evidence>
<dbReference type="PROSITE" id="PS00107">
    <property type="entry name" value="PROTEIN_KINASE_ATP"/>
    <property type="match status" value="1"/>
</dbReference>
<dbReference type="Pfam" id="PF00069">
    <property type="entry name" value="Pkinase"/>
    <property type="match status" value="1"/>
</dbReference>
<dbReference type="InterPro" id="IPR000719">
    <property type="entry name" value="Prot_kinase_dom"/>
</dbReference>
<feature type="domain" description="Protein kinase" evidence="15">
    <location>
        <begin position="393"/>
        <end position="672"/>
    </location>
</feature>
<dbReference type="SUPFAM" id="SSF56112">
    <property type="entry name" value="Protein kinase-like (PK-like)"/>
    <property type="match status" value="1"/>
</dbReference>
<keyword evidence="2" id="KW-0723">Serine/threonine-protein kinase</keyword>
<keyword evidence="10 13" id="KW-0472">Membrane</keyword>
<dbReference type="FunFam" id="1.10.510.10:FF:000590">
    <property type="entry name" value="PR5-like receptor kinase"/>
    <property type="match status" value="1"/>
</dbReference>
<evidence type="ECO:0000256" key="14">
    <source>
        <dbReference type="SAM" id="SignalP"/>
    </source>
</evidence>
<name>A0A8X9A0K4_SALSN</name>
<evidence type="ECO:0000256" key="5">
    <source>
        <dbReference type="ARBA" id="ARBA00022729"/>
    </source>
</evidence>
<evidence type="ECO:0000256" key="10">
    <source>
        <dbReference type="ARBA" id="ARBA00023136"/>
    </source>
</evidence>
<dbReference type="GO" id="GO:0016020">
    <property type="term" value="C:membrane"/>
    <property type="evidence" value="ECO:0007669"/>
    <property type="project" value="UniProtKB-SubCell"/>
</dbReference>
<accession>A0A8X9A0K4</accession>
<protein>
    <recommendedName>
        <fullName evidence="15">Protein kinase domain-containing protein</fullName>
    </recommendedName>
</protein>
<dbReference type="InterPro" id="IPR008271">
    <property type="entry name" value="Ser/Thr_kinase_AS"/>
</dbReference>
<proteinExistence type="predicted"/>
<evidence type="ECO:0000256" key="3">
    <source>
        <dbReference type="ARBA" id="ARBA00022679"/>
    </source>
</evidence>
<evidence type="ECO:0000313" key="16">
    <source>
        <dbReference type="EMBL" id="KAG6422549.1"/>
    </source>
</evidence>
<evidence type="ECO:0000259" key="15">
    <source>
        <dbReference type="PROSITE" id="PS50011"/>
    </source>
</evidence>
<dbReference type="Pfam" id="PF13947">
    <property type="entry name" value="GUB_WAK_bind"/>
    <property type="match status" value="1"/>
</dbReference>
<keyword evidence="3" id="KW-0808">Transferase</keyword>
<dbReference type="PROSITE" id="PS00108">
    <property type="entry name" value="PROTEIN_KINASE_ST"/>
    <property type="match status" value="1"/>
</dbReference>
<keyword evidence="8 12" id="KW-0067">ATP-binding</keyword>
<feature type="chain" id="PRO_5036487967" description="Protein kinase domain-containing protein" evidence="14">
    <location>
        <begin position="27"/>
        <end position="697"/>
    </location>
</feature>
<dbReference type="AlphaFoldDB" id="A0A8X9A0K4"/>
<dbReference type="InterPro" id="IPR025287">
    <property type="entry name" value="WAK_GUB"/>
</dbReference>
<evidence type="ECO:0000256" key="6">
    <source>
        <dbReference type="ARBA" id="ARBA00022741"/>
    </source>
</evidence>
<evidence type="ECO:0000256" key="9">
    <source>
        <dbReference type="ARBA" id="ARBA00022989"/>
    </source>
</evidence>
<keyword evidence="4 13" id="KW-0812">Transmembrane</keyword>
<reference evidence="16" key="2">
    <citation type="submission" date="2020-08" db="EMBL/GenBank/DDBJ databases">
        <title>Plant Genome Project.</title>
        <authorList>
            <person name="Zhang R.-G."/>
        </authorList>
    </citation>
    <scope>NUCLEOTIDE SEQUENCE</scope>
    <source>
        <strain evidence="16">Huo1</strain>
        <tissue evidence="16">Leaf</tissue>
    </source>
</reference>
<dbReference type="InterPro" id="IPR017441">
    <property type="entry name" value="Protein_kinase_ATP_BS"/>
</dbReference>
<evidence type="ECO:0000256" key="7">
    <source>
        <dbReference type="ARBA" id="ARBA00022777"/>
    </source>
</evidence>
<evidence type="ECO:0000313" key="17">
    <source>
        <dbReference type="Proteomes" id="UP000298416"/>
    </source>
</evidence>
<feature type="transmembrane region" description="Helical" evidence="13">
    <location>
        <begin position="321"/>
        <end position="354"/>
    </location>
</feature>
<dbReference type="FunFam" id="3.30.200.20:FF:000178">
    <property type="entry name" value="serine/threonine-protein kinase PBS1-like"/>
    <property type="match status" value="1"/>
</dbReference>
<dbReference type="Gene3D" id="1.10.510.10">
    <property type="entry name" value="Transferase(Phosphotransferase) domain 1"/>
    <property type="match status" value="1"/>
</dbReference>